<accession>A0A078B1J5</accession>
<dbReference type="Proteomes" id="UP000039865">
    <property type="component" value="Unassembled WGS sequence"/>
</dbReference>
<evidence type="ECO:0000313" key="1">
    <source>
        <dbReference type="EMBL" id="CDW87207.1"/>
    </source>
</evidence>
<evidence type="ECO:0000313" key="2">
    <source>
        <dbReference type="Proteomes" id="UP000039865"/>
    </source>
</evidence>
<name>A0A078B1J5_STYLE</name>
<dbReference type="PANTHER" id="PTHR13271">
    <property type="entry name" value="UNCHARACTERIZED PUTATIVE METHYLTRANSFERASE"/>
    <property type="match status" value="1"/>
</dbReference>
<dbReference type="SUPFAM" id="SSF82199">
    <property type="entry name" value="SET domain"/>
    <property type="match status" value="1"/>
</dbReference>
<dbReference type="InterPro" id="IPR046341">
    <property type="entry name" value="SET_dom_sf"/>
</dbReference>
<dbReference type="InParanoid" id="A0A078B1J5"/>
<dbReference type="AlphaFoldDB" id="A0A078B1J5"/>
<gene>
    <name evidence="1" type="primary">Contig14508.g15457</name>
    <name evidence="1" type="ORF">STYLEM_16310</name>
</gene>
<protein>
    <recommendedName>
        <fullName evidence="3">SET domain-containing protein</fullName>
    </recommendedName>
</protein>
<proteinExistence type="predicted"/>
<dbReference type="Gene3D" id="3.90.1410.10">
    <property type="entry name" value="set domain protein methyltransferase, domain 1"/>
    <property type="match status" value="1"/>
</dbReference>
<sequence length="458" mass="53282">MQTNSDPFQRSNIKATQELQKDPKYASFLVWCKEQGMCLEKINFPTVFGPQGYLVGIATNQKIQTGEWFFKIPCSTRTDFQTIRESPYIGQILKALDINEDLTLSLYIMHQLLIGTQSRIYHPLSVFTPADTPFLWSNEEINLIGDKQTVNLINKMKDQTLQDAQEIYNKVLEFGILDKFCIGEQSRENFIQQYLLAWQYSQTRYVQYEFYLKFHTVAHLIESMNHTPGRYSLHQLVDSNGNVLASNKIGITNLYCIPGFESINGQYVAPNLDELNEIISEVPIEINNEQIHSMVPPEGSYFQMVSLYDLEEGEQIPYNYGHVTNRSLLINYGFIIQNNESDCFSIILQIQGRQKHIILHRNNKSDKFLAACAEVLKDSGLIKYSNDLVCQFGIDLIYQQYYLDFEKQLDDVEEISEEQLSSRKNMALEFKQYQKIIYQYHVNEIRKLMTLNQISQSR</sequence>
<dbReference type="OrthoDB" id="441812at2759"/>
<organism evidence="1 2">
    <name type="scientific">Stylonychia lemnae</name>
    <name type="common">Ciliate</name>
    <dbReference type="NCBI Taxonomy" id="5949"/>
    <lineage>
        <taxon>Eukaryota</taxon>
        <taxon>Sar</taxon>
        <taxon>Alveolata</taxon>
        <taxon>Ciliophora</taxon>
        <taxon>Intramacronucleata</taxon>
        <taxon>Spirotrichea</taxon>
        <taxon>Stichotrichia</taxon>
        <taxon>Sporadotrichida</taxon>
        <taxon>Oxytrichidae</taxon>
        <taxon>Stylonychinae</taxon>
        <taxon>Stylonychia</taxon>
    </lineage>
</organism>
<dbReference type="EMBL" id="CCKQ01015397">
    <property type="protein sequence ID" value="CDW87207.1"/>
    <property type="molecule type" value="Genomic_DNA"/>
</dbReference>
<dbReference type="GO" id="GO:0016279">
    <property type="term" value="F:protein-lysine N-methyltransferase activity"/>
    <property type="evidence" value="ECO:0007669"/>
    <property type="project" value="TreeGrafter"/>
</dbReference>
<evidence type="ECO:0008006" key="3">
    <source>
        <dbReference type="Google" id="ProtNLM"/>
    </source>
</evidence>
<reference evidence="1 2" key="1">
    <citation type="submission" date="2014-06" db="EMBL/GenBank/DDBJ databases">
        <authorList>
            <person name="Swart Estienne"/>
        </authorList>
    </citation>
    <scope>NUCLEOTIDE SEQUENCE [LARGE SCALE GENOMIC DNA]</scope>
    <source>
        <strain evidence="1 2">130c</strain>
    </source>
</reference>
<keyword evidence="2" id="KW-1185">Reference proteome</keyword>
<dbReference type="InterPro" id="IPR050600">
    <property type="entry name" value="SETD3_SETD6_MTase"/>
</dbReference>